<accession>A0ABQ9U1I2</accession>
<dbReference type="EMBL" id="JASSZA010000016">
    <property type="protein sequence ID" value="KAK2090897.1"/>
    <property type="molecule type" value="Genomic_DNA"/>
</dbReference>
<keyword evidence="2" id="KW-0677">Repeat</keyword>
<comment type="caution">
    <text evidence="5">The sequence shown here is derived from an EMBL/GenBank/DDBJ whole genome shotgun (WGS) entry which is preliminary data.</text>
</comment>
<dbReference type="InterPro" id="IPR045151">
    <property type="entry name" value="DCAF8"/>
</dbReference>
<evidence type="ECO:0000256" key="1">
    <source>
        <dbReference type="ARBA" id="ARBA00022574"/>
    </source>
</evidence>
<dbReference type="SMART" id="SM00320">
    <property type="entry name" value="WD40"/>
    <property type="match status" value="3"/>
</dbReference>
<evidence type="ECO:0000313" key="5">
    <source>
        <dbReference type="EMBL" id="KAK2090897.1"/>
    </source>
</evidence>
<dbReference type="PROSITE" id="PS50294">
    <property type="entry name" value="WD_REPEATS_REGION"/>
    <property type="match status" value="1"/>
</dbReference>
<evidence type="ECO:0000256" key="4">
    <source>
        <dbReference type="SAM" id="MobiDB-lite"/>
    </source>
</evidence>
<protein>
    <submittedName>
        <fullName evidence="5">DDB1- and CUL4-associated factor 8</fullName>
    </submittedName>
</protein>
<dbReference type="PANTHER" id="PTHR15574">
    <property type="entry name" value="WD REPEAT DOMAIN-CONTAINING FAMILY"/>
    <property type="match status" value="1"/>
</dbReference>
<dbReference type="Pfam" id="PF00400">
    <property type="entry name" value="WD40"/>
    <property type="match status" value="1"/>
</dbReference>
<sequence length="270" mass="30225">MEDTGHYSINEENQVHDRSEEEEEEEQLWHHAQSKQANCDQDLSDDERALEDWVSLETSALFRPCWQALPALQERGLGSSACFVYKACGARVFVQCFHLQHRLKGHTACVNTLHFNQHGTWLASGSDDLKVVVWDGVGDSTLAICAHDKQVWVAELTATQCCKNTKCVAQHKGASRKLALEPDSPCMFLSAGKDAVVFTTDLRQDSPALKLVATKEKEKKVGLYTIYVNPANTHQFAVGGRDPFVMIYDQRKTDENENNGVLKSSALITW</sequence>
<gene>
    <name evidence="5" type="primary">DCAF8</name>
    <name evidence="5" type="ORF">P7K49_030181</name>
</gene>
<keyword evidence="1 3" id="KW-0853">WD repeat</keyword>
<dbReference type="SUPFAM" id="SSF50978">
    <property type="entry name" value="WD40 repeat-like"/>
    <property type="match status" value="1"/>
</dbReference>
<dbReference type="InterPro" id="IPR015943">
    <property type="entry name" value="WD40/YVTN_repeat-like_dom_sf"/>
</dbReference>
<feature type="repeat" description="WD" evidence="3">
    <location>
        <begin position="103"/>
        <end position="135"/>
    </location>
</feature>
<dbReference type="Proteomes" id="UP001266305">
    <property type="component" value="Unassembled WGS sequence"/>
</dbReference>
<dbReference type="PANTHER" id="PTHR15574:SF21">
    <property type="entry name" value="DDB1- AND CUL4-ASSOCIATED FACTOR 8"/>
    <property type="match status" value="1"/>
</dbReference>
<dbReference type="PROSITE" id="PS50082">
    <property type="entry name" value="WD_REPEATS_2"/>
    <property type="match status" value="1"/>
</dbReference>
<dbReference type="InterPro" id="IPR036322">
    <property type="entry name" value="WD40_repeat_dom_sf"/>
</dbReference>
<evidence type="ECO:0000256" key="2">
    <source>
        <dbReference type="ARBA" id="ARBA00022737"/>
    </source>
</evidence>
<reference evidence="5 6" key="1">
    <citation type="submission" date="2023-05" db="EMBL/GenBank/DDBJ databases">
        <title>B98-5 Cell Line De Novo Hybrid Assembly: An Optical Mapping Approach.</title>
        <authorList>
            <person name="Kananen K."/>
            <person name="Auerbach J.A."/>
            <person name="Kautto E."/>
            <person name="Blachly J.S."/>
        </authorList>
    </citation>
    <scope>NUCLEOTIDE SEQUENCE [LARGE SCALE GENOMIC DNA]</scope>
    <source>
        <strain evidence="5">B95-8</strain>
        <tissue evidence="5">Cell line</tissue>
    </source>
</reference>
<dbReference type="Gene3D" id="2.130.10.10">
    <property type="entry name" value="YVTN repeat-like/Quinoprotein amine dehydrogenase"/>
    <property type="match status" value="1"/>
</dbReference>
<organism evidence="5 6">
    <name type="scientific">Saguinus oedipus</name>
    <name type="common">Cotton-top tamarin</name>
    <name type="synonym">Oedipomidas oedipus</name>
    <dbReference type="NCBI Taxonomy" id="9490"/>
    <lineage>
        <taxon>Eukaryota</taxon>
        <taxon>Metazoa</taxon>
        <taxon>Chordata</taxon>
        <taxon>Craniata</taxon>
        <taxon>Vertebrata</taxon>
        <taxon>Euteleostomi</taxon>
        <taxon>Mammalia</taxon>
        <taxon>Eutheria</taxon>
        <taxon>Euarchontoglires</taxon>
        <taxon>Primates</taxon>
        <taxon>Haplorrhini</taxon>
        <taxon>Platyrrhini</taxon>
        <taxon>Cebidae</taxon>
        <taxon>Callitrichinae</taxon>
        <taxon>Saguinus</taxon>
    </lineage>
</organism>
<proteinExistence type="predicted"/>
<evidence type="ECO:0000313" key="6">
    <source>
        <dbReference type="Proteomes" id="UP001266305"/>
    </source>
</evidence>
<name>A0ABQ9U1I2_SAGOE</name>
<feature type="region of interest" description="Disordered" evidence="4">
    <location>
        <begin position="1"/>
        <end position="41"/>
    </location>
</feature>
<dbReference type="InterPro" id="IPR001680">
    <property type="entry name" value="WD40_rpt"/>
</dbReference>
<evidence type="ECO:0000256" key="3">
    <source>
        <dbReference type="PROSITE-ProRule" id="PRU00221"/>
    </source>
</evidence>
<keyword evidence="6" id="KW-1185">Reference proteome</keyword>